<comment type="cofactor">
    <cofactor evidence="8">
        <name>[4Fe-4S] cluster</name>
        <dbReference type="ChEBI" id="CHEBI:49883"/>
    </cofactor>
    <text evidence="8">Binds 2 [4Fe-4S] clusters per subunit. One cluster is coordinated with 3 cysteines and an exchangeable S-adenosyl-L-methionine.</text>
</comment>
<dbReference type="AlphaFoldDB" id="H5S915"/>
<dbReference type="NCBIfam" id="NF009544">
    <property type="entry name" value="PRK12928.1"/>
    <property type="match status" value="1"/>
</dbReference>
<dbReference type="InterPro" id="IPR006638">
    <property type="entry name" value="Elp3/MiaA/NifB-like_rSAM"/>
</dbReference>
<keyword evidence="3 8" id="KW-0949">S-adenosyl-L-methionine</keyword>
<comment type="subcellular location">
    <subcellularLocation>
        <location evidence="8">Cytoplasm</location>
    </subcellularLocation>
</comment>
<dbReference type="InterPro" id="IPR007197">
    <property type="entry name" value="rSAM"/>
</dbReference>
<evidence type="ECO:0000256" key="1">
    <source>
        <dbReference type="ARBA" id="ARBA00022485"/>
    </source>
</evidence>
<comment type="pathway">
    <text evidence="8">Protein modification; protein lipoylation via endogenous pathway; protein N(6)-(lipoyl)lysine from octanoyl-[acyl-carrier-protein]: step 2/2.</text>
</comment>
<dbReference type="GO" id="GO:0009249">
    <property type="term" value="P:protein lipoylation"/>
    <property type="evidence" value="ECO:0007669"/>
    <property type="project" value="UniProtKB-UniRule"/>
</dbReference>
<dbReference type="EC" id="2.8.1.8" evidence="8"/>
<evidence type="ECO:0000256" key="8">
    <source>
        <dbReference type="HAMAP-Rule" id="MF_00206"/>
    </source>
</evidence>
<keyword evidence="4 8" id="KW-0479">Metal-binding</keyword>
<keyword evidence="5 8" id="KW-0408">Iron</keyword>
<dbReference type="GO" id="GO:0046872">
    <property type="term" value="F:metal ion binding"/>
    <property type="evidence" value="ECO:0007669"/>
    <property type="project" value="UniProtKB-KW"/>
</dbReference>
<comment type="caution">
    <text evidence="8">Lacks conserved residue(s) required for the propagation of feature annotation.</text>
</comment>
<feature type="binding site" evidence="8">
    <location>
        <position position="23"/>
    </location>
    <ligand>
        <name>[4Fe-4S] cluster</name>
        <dbReference type="ChEBI" id="CHEBI:49883"/>
        <label>2</label>
        <note>4Fe-4S-S-AdoMet</note>
    </ligand>
</feature>
<evidence type="ECO:0000256" key="6">
    <source>
        <dbReference type="ARBA" id="ARBA00023014"/>
    </source>
</evidence>
<comment type="similarity">
    <text evidence="8">Belongs to the radical SAM superfamily. Lipoyl synthase family.</text>
</comment>
<dbReference type="SUPFAM" id="SSF102114">
    <property type="entry name" value="Radical SAM enzymes"/>
    <property type="match status" value="1"/>
</dbReference>
<dbReference type="PANTHER" id="PTHR10949">
    <property type="entry name" value="LIPOYL SYNTHASE"/>
    <property type="match status" value="1"/>
</dbReference>
<dbReference type="EMBL" id="AP011636">
    <property type="protein sequence ID" value="BAL52651.1"/>
    <property type="molecule type" value="Genomic_DNA"/>
</dbReference>
<keyword evidence="1 8" id="KW-0004">4Fe-4S</keyword>
<evidence type="ECO:0000256" key="2">
    <source>
        <dbReference type="ARBA" id="ARBA00022679"/>
    </source>
</evidence>
<protein>
    <recommendedName>
        <fullName evidence="8">Lipoyl synthase</fullName>
        <ecNumber evidence="8">2.8.1.8</ecNumber>
    </recommendedName>
    <alternativeName>
        <fullName evidence="8">Lip-syn</fullName>
        <shortName evidence="8">LS</shortName>
    </alternativeName>
    <alternativeName>
        <fullName evidence="8">Lipoate synthase</fullName>
    </alternativeName>
    <alternativeName>
        <fullName evidence="8">Lipoic acid synthase</fullName>
    </alternativeName>
    <alternativeName>
        <fullName evidence="8">Sulfur insertion protein LipA</fullName>
    </alternativeName>
</protein>
<dbReference type="InterPro" id="IPR013785">
    <property type="entry name" value="Aldolase_TIM"/>
</dbReference>
<evidence type="ECO:0000256" key="3">
    <source>
        <dbReference type="ARBA" id="ARBA00022691"/>
    </source>
</evidence>
<keyword evidence="8" id="KW-0963">Cytoplasm</keyword>
<feature type="domain" description="Radical SAM core" evidence="9">
    <location>
        <begin position="5"/>
        <end position="223"/>
    </location>
</feature>
<sequence length="263" mass="29369">MHECWGGGTATLMLMGDICTRGCRFCAVTSGHPKGYLDPLEPWKVAQVVSEWGLDYVVLTSVCRDDLPDGGAEHFAKTIQAIKQKTPRTLVEVLIPDFCGDINALKRVVDAQPDVIDHNIETVERLTPKVRDRRATYRQSLTVLENVKKLDPTRYTKSSIMVGLGETDEEILQTMRDLRAVGVDILTLGQYLRPSPRHIEVVEYVHPDKFARWKEIGEALGFRYVASGPLVRSSYRAGEFFVKSLLGSKEGDSFYGSQSHAAP</sequence>
<dbReference type="Pfam" id="PF04055">
    <property type="entry name" value="Radical_SAM"/>
    <property type="match status" value="1"/>
</dbReference>
<feature type="binding site" evidence="8">
    <location>
        <position position="234"/>
    </location>
    <ligand>
        <name>[4Fe-4S] cluster</name>
        <dbReference type="ChEBI" id="CHEBI:49883"/>
        <label>1</label>
    </ligand>
</feature>
<dbReference type="NCBIfam" id="NF004019">
    <property type="entry name" value="PRK05481.1"/>
    <property type="match status" value="1"/>
</dbReference>
<dbReference type="PROSITE" id="PS51918">
    <property type="entry name" value="RADICAL_SAM"/>
    <property type="match status" value="1"/>
</dbReference>
<evidence type="ECO:0000256" key="7">
    <source>
        <dbReference type="ARBA" id="ARBA00047326"/>
    </source>
</evidence>
<dbReference type="Gene3D" id="3.20.20.70">
    <property type="entry name" value="Aldolase class I"/>
    <property type="match status" value="1"/>
</dbReference>
<comment type="function">
    <text evidence="8">Catalyzes the radical-mediated insertion of two sulfur atoms into the C-6 and C-8 positions of the octanoyl moiety bound to the lipoyl domains of lipoate-dependent enzymes, thereby converting the octanoylated domains into lipoylated derivatives.</text>
</comment>
<reference evidence="10" key="1">
    <citation type="journal article" date="2005" name="Environ. Microbiol.">
        <title>Genetic and functional properties of uncultivated thermophilic crenarchaeotes from a subsurface gold mine as revealed by analysis of genome fragments.</title>
        <authorList>
            <person name="Nunoura T."/>
            <person name="Hirayama H."/>
            <person name="Takami H."/>
            <person name="Oida H."/>
            <person name="Nishi S."/>
            <person name="Shimamura S."/>
            <person name="Suzuki Y."/>
            <person name="Inagaki F."/>
            <person name="Takai K."/>
            <person name="Nealson K.H."/>
            <person name="Horikoshi K."/>
        </authorList>
    </citation>
    <scope>NUCLEOTIDE SEQUENCE</scope>
</reference>
<dbReference type="PANTHER" id="PTHR10949:SF0">
    <property type="entry name" value="LIPOYL SYNTHASE, MITOCHONDRIAL"/>
    <property type="match status" value="1"/>
</dbReference>
<evidence type="ECO:0000259" key="9">
    <source>
        <dbReference type="PROSITE" id="PS51918"/>
    </source>
</evidence>
<dbReference type="SMART" id="SM00729">
    <property type="entry name" value="Elp3"/>
    <property type="match status" value="1"/>
</dbReference>
<dbReference type="NCBIfam" id="TIGR00510">
    <property type="entry name" value="lipA"/>
    <property type="match status" value="1"/>
</dbReference>
<evidence type="ECO:0000256" key="5">
    <source>
        <dbReference type="ARBA" id="ARBA00023004"/>
    </source>
</evidence>
<accession>H5S915</accession>
<evidence type="ECO:0000313" key="10">
    <source>
        <dbReference type="EMBL" id="BAL52651.1"/>
    </source>
</evidence>
<dbReference type="UniPathway" id="UPA00538">
    <property type="reaction ID" value="UER00593"/>
</dbReference>
<dbReference type="InterPro" id="IPR003698">
    <property type="entry name" value="Lipoyl_synth"/>
</dbReference>
<keyword evidence="2 8" id="KW-0808">Transferase</keyword>
<evidence type="ECO:0000256" key="4">
    <source>
        <dbReference type="ARBA" id="ARBA00022723"/>
    </source>
</evidence>
<dbReference type="InterPro" id="IPR058240">
    <property type="entry name" value="rSAM_sf"/>
</dbReference>
<name>H5S915_9BACT</name>
<keyword evidence="6 8" id="KW-0411">Iron-sulfur</keyword>
<feature type="binding site" evidence="8">
    <location>
        <position position="19"/>
    </location>
    <ligand>
        <name>[4Fe-4S] cluster</name>
        <dbReference type="ChEBI" id="CHEBI:49883"/>
        <label>2</label>
        <note>4Fe-4S-S-AdoMet</note>
    </ligand>
</feature>
<dbReference type="GO" id="GO:0051539">
    <property type="term" value="F:4 iron, 4 sulfur cluster binding"/>
    <property type="evidence" value="ECO:0007669"/>
    <property type="project" value="UniProtKB-UniRule"/>
</dbReference>
<feature type="binding site" evidence="8">
    <location>
        <position position="26"/>
    </location>
    <ligand>
        <name>[4Fe-4S] cluster</name>
        <dbReference type="ChEBI" id="CHEBI:49883"/>
        <label>2</label>
        <note>4Fe-4S-S-AdoMet</note>
    </ligand>
</feature>
<dbReference type="GO" id="GO:0016992">
    <property type="term" value="F:lipoate synthase activity"/>
    <property type="evidence" value="ECO:0007669"/>
    <property type="project" value="UniProtKB-UniRule"/>
</dbReference>
<reference evidence="10" key="2">
    <citation type="journal article" date="2012" name="PLoS ONE">
        <title>A Deeply Branching Thermophilic Bacterium with an Ancient Acetyl-CoA Pathway Dominates a Subsurface Ecosystem.</title>
        <authorList>
            <person name="Takami H."/>
            <person name="Noguchi H."/>
            <person name="Takaki Y."/>
            <person name="Uchiyama I."/>
            <person name="Toyoda A."/>
            <person name="Nishi S."/>
            <person name="Chee G.-J."/>
            <person name="Arai W."/>
            <person name="Nunoura T."/>
            <person name="Itoh T."/>
            <person name="Hattori M."/>
            <person name="Takai K."/>
        </authorList>
    </citation>
    <scope>NUCLEOTIDE SEQUENCE</scope>
</reference>
<proteinExistence type="inferred from homology"/>
<dbReference type="CDD" id="cd01335">
    <property type="entry name" value="Radical_SAM"/>
    <property type="match status" value="1"/>
</dbReference>
<comment type="catalytic activity">
    <reaction evidence="7 8">
        <text>[[Fe-S] cluster scaffold protein carrying a second [4Fe-4S](2+) cluster] + N(6)-octanoyl-L-lysyl-[protein] + 2 oxidized [2Fe-2S]-[ferredoxin] + 2 S-adenosyl-L-methionine + 4 H(+) = [[Fe-S] cluster scaffold protein] + N(6)-[(R)-dihydrolipoyl]-L-lysyl-[protein] + 4 Fe(3+) + 2 hydrogen sulfide + 2 5'-deoxyadenosine + 2 L-methionine + 2 reduced [2Fe-2S]-[ferredoxin]</text>
        <dbReference type="Rhea" id="RHEA:16585"/>
        <dbReference type="Rhea" id="RHEA-COMP:9928"/>
        <dbReference type="Rhea" id="RHEA-COMP:10000"/>
        <dbReference type="Rhea" id="RHEA-COMP:10001"/>
        <dbReference type="Rhea" id="RHEA-COMP:10475"/>
        <dbReference type="Rhea" id="RHEA-COMP:14568"/>
        <dbReference type="Rhea" id="RHEA-COMP:14569"/>
        <dbReference type="ChEBI" id="CHEBI:15378"/>
        <dbReference type="ChEBI" id="CHEBI:17319"/>
        <dbReference type="ChEBI" id="CHEBI:29034"/>
        <dbReference type="ChEBI" id="CHEBI:29919"/>
        <dbReference type="ChEBI" id="CHEBI:33722"/>
        <dbReference type="ChEBI" id="CHEBI:33737"/>
        <dbReference type="ChEBI" id="CHEBI:33738"/>
        <dbReference type="ChEBI" id="CHEBI:57844"/>
        <dbReference type="ChEBI" id="CHEBI:59789"/>
        <dbReference type="ChEBI" id="CHEBI:78809"/>
        <dbReference type="ChEBI" id="CHEBI:83100"/>
        <dbReference type="EC" id="2.8.1.8"/>
    </reaction>
</comment>
<dbReference type="SFLD" id="SFLDS00029">
    <property type="entry name" value="Radical_SAM"/>
    <property type="match status" value="1"/>
</dbReference>
<dbReference type="PIRSF" id="PIRSF005963">
    <property type="entry name" value="Lipoyl_synth"/>
    <property type="match status" value="1"/>
</dbReference>
<gene>
    <name evidence="8" type="primary">lipA</name>
    <name evidence="10" type="ORF">HGMM_F02E06C15</name>
</gene>
<organism evidence="10">
    <name type="scientific">uncultured Acetothermia bacterium</name>
    <dbReference type="NCBI Taxonomy" id="236499"/>
    <lineage>
        <taxon>Bacteria</taxon>
        <taxon>Candidatus Bipolaricaulota</taxon>
        <taxon>environmental samples</taxon>
    </lineage>
</organism>
<dbReference type="GO" id="GO:0005737">
    <property type="term" value="C:cytoplasm"/>
    <property type="evidence" value="ECO:0007669"/>
    <property type="project" value="UniProtKB-SubCell"/>
</dbReference>
<feature type="binding site" evidence="8">
    <location>
        <position position="4"/>
    </location>
    <ligand>
        <name>[4Fe-4S] cluster</name>
        <dbReference type="ChEBI" id="CHEBI:49883"/>
        <label>1</label>
    </ligand>
</feature>
<dbReference type="HAMAP" id="MF_00206">
    <property type="entry name" value="Lipoyl_synth"/>
    <property type="match status" value="1"/>
</dbReference>